<name>A0A481Z257_9VIRU</name>
<dbReference type="PROSITE" id="PS50297">
    <property type="entry name" value="ANK_REP_REGION"/>
    <property type="match status" value="1"/>
</dbReference>
<dbReference type="InterPro" id="IPR002110">
    <property type="entry name" value="Ankyrin_rpt"/>
</dbReference>
<dbReference type="GO" id="GO:0045944">
    <property type="term" value="P:positive regulation of transcription by RNA polymerase II"/>
    <property type="evidence" value="ECO:0007669"/>
    <property type="project" value="TreeGrafter"/>
</dbReference>
<reference evidence="4" key="1">
    <citation type="journal article" date="2019" name="MBio">
        <title>Virus Genomes from Deep Sea Sediments Expand the Ocean Megavirome and Support Independent Origins of Viral Gigantism.</title>
        <authorList>
            <person name="Backstrom D."/>
            <person name="Yutin N."/>
            <person name="Jorgensen S.L."/>
            <person name="Dharamshi J."/>
            <person name="Homa F."/>
            <person name="Zaremba-Niedwiedzka K."/>
            <person name="Spang A."/>
            <person name="Wolf Y.I."/>
            <person name="Koonin E.V."/>
            <person name="Ettema T.J."/>
        </authorList>
    </citation>
    <scope>NUCLEOTIDE SEQUENCE</scope>
</reference>
<keyword evidence="2" id="KW-0040">ANK repeat</keyword>
<accession>A0A481Z257</accession>
<gene>
    <name evidence="4" type="ORF">LCMiAC01_05360</name>
</gene>
<evidence type="ECO:0000256" key="1">
    <source>
        <dbReference type="ARBA" id="ARBA00022737"/>
    </source>
</evidence>
<evidence type="ECO:0000256" key="3">
    <source>
        <dbReference type="SAM" id="MobiDB-lite"/>
    </source>
</evidence>
<proteinExistence type="predicted"/>
<dbReference type="SUPFAM" id="SSF48403">
    <property type="entry name" value="Ankyrin repeat"/>
    <property type="match status" value="1"/>
</dbReference>
<dbReference type="InterPro" id="IPR036770">
    <property type="entry name" value="Ankyrin_rpt-contain_sf"/>
</dbReference>
<feature type="compositionally biased region" description="Acidic residues" evidence="3">
    <location>
        <begin position="641"/>
        <end position="654"/>
    </location>
</feature>
<dbReference type="PANTHER" id="PTHR24193:SF121">
    <property type="entry name" value="ADA2A-CONTAINING COMPLEX COMPONENT 3, ISOFORM D"/>
    <property type="match status" value="1"/>
</dbReference>
<dbReference type="EMBL" id="MK500401">
    <property type="protein sequence ID" value="QBK88854.1"/>
    <property type="molecule type" value="Genomic_DNA"/>
</dbReference>
<protein>
    <submittedName>
        <fullName evidence="4">Ankyrin repeat protein</fullName>
    </submittedName>
</protein>
<dbReference type="GO" id="GO:0000976">
    <property type="term" value="F:transcription cis-regulatory region binding"/>
    <property type="evidence" value="ECO:0007669"/>
    <property type="project" value="TreeGrafter"/>
</dbReference>
<feature type="compositionally biased region" description="Low complexity" evidence="3">
    <location>
        <begin position="595"/>
        <end position="609"/>
    </location>
</feature>
<dbReference type="PANTHER" id="PTHR24193">
    <property type="entry name" value="ANKYRIN REPEAT PROTEIN"/>
    <property type="match status" value="1"/>
</dbReference>
<feature type="region of interest" description="Disordered" evidence="3">
    <location>
        <begin position="586"/>
        <end position="667"/>
    </location>
</feature>
<dbReference type="SMART" id="SM00248">
    <property type="entry name" value="ANK"/>
    <property type="match status" value="3"/>
</dbReference>
<dbReference type="PROSITE" id="PS50088">
    <property type="entry name" value="ANK_REPEAT"/>
    <property type="match status" value="1"/>
</dbReference>
<organism evidence="4">
    <name type="scientific">Mimivirus LCMiAC01</name>
    <dbReference type="NCBI Taxonomy" id="2506608"/>
    <lineage>
        <taxon>Viruses</taxon>
        <taxon>Varidnaviria</taxon>
        <taxon>Bamfordvirae</taxon>
        <taxon>Nucleocytoviricota</taxon>
        <taxon>Megaviricetes</taxon>
        <taxon>Imitervirales</taxon>
        <taxon>Mimiviridae</taxon>
        <taxon>Klosneuvirinae</taxon>
    </lineage>
</organism>
<evidence type="ECO:0000313" key="4">
    <source>
        <dbReference type="EMBL" id="QBK88854.1"/>
    </source>
</evidence>
<dbReference type="InterPro" id="IPR050663">
    <property type="entry name" value="Ankyrin-SOCS_Box"/>
</dbReference>
<evidence type="ECO:0000256" key="2">
    <source>
        <dbReference type="ARBA" id="ARBA00023043"/>
    </source>
</evidence>
<keyword evidence="1" id="KW-0677">Repeat</keyword>
<sequence length="667" mass="73781">MQHINLKLTESEKYTIDNISAILNTSPNMVRDDFIGTESNISEYNKQTGGDFYWSATGGREKQNYSDLIFLAASQKNYNTIKFLIDNDKDLDLDFDAVDSDGNTILHYIADDFDDKQDCACVQTIAKYILNLPTIGSFINIQNKTDGDTALHRALKAKNKQKFVEMLIKAGANKTIRNKAGQKIEIDHSVDDNEYFHTISDHDTNSIAPRDIKNIIDNFFNNSLPEYTESQSIPKNLDALTSEKSIQSNLGDTEKFLKYYDSREQTGGINNNTSATDTLYNYIIDDFIDNKKYGNYRKQVGSGYETNDTISRINNIFIKSNDTYYSLTSSDKLSSQQGGNNIFDIINHDQIGGRCGDVFSMASSDQIGGGCGDVFSATSDYQIGGGYGDVFSATSSYQIGGGYGDVFSATSDYQIGGGCGDVFSATSSDQVGGGYGDVFSATSYDQVGGGCGLPVSDDSPDILGQDQTGGCGCSEIKQTAGAKKGKRKLNKYKKFDKEGEVQLSRLVNEQTNEIRERILKKIMKIMEVDKETAILYRAALYRMTKKENPKIKSNLDRHLAMEKMTTKKNLKSISQKTLDEIEKKIEESKKRKSSSKTISSESPVLSESSYADFNESNYSETSPDIEDNDNKALPVYSDVVSEVDDISDTSDVDIDTLSSLSDTSMLD</sequence>
<dbReference type="Pfam" id="PF12796">
    <property type="entry name" value="Ank_2"/>
    <property type="match status" value="1"/>
</dbReference>
<feature type="compositionally biased region" description="Low complexity" evidence="3">
    <location>
        <begin position="655"/>
        <end position="667"/>
    </location>
</feature>
<dbReference type="Gene3D" id="1.25.40.20">
    <property type="entry name" value="Ankyrin repeat-containing domain"/>
    <property type="match status" value="1"/>
</dbReference>